<dbReference type="PANTHER" id="PTHR33112:SF10">
    <property type="entry name" value="TOL"/>
    <property type="match status" value="1"/>
</dbReference>
<sequence length="688" mass="77332">MSLVCPVCQDCLAKPELYTCPNSEAQGSPHHLSCRSLKRSVDAGCYACNGLWAVLDPEERQLVAAVSDGQPENTVVPNLPSKKAETSDIISPITVISICDGAPFGHPNCFLWQFAFDAALVSPHLLPQSTKSPETIVTAEGWIHTCIKTHELCSKTSPADTQWYPTRLLDCGSQRDSNMQCWITDTNISKPHGPYMTLSHCWGSVDCMRLTTENYVSLTRGFPLGDLPVLCQDAVCVSRQLGVRYLWIDSLCIIQEGDGLADWKFESTRMGEVYSRSYCNISATHAPNGHSSMFDSRNSTSLTSQVADLPLGGQFVRHLVVDYRFWDNEVSRAPINKRSWVLQERLLSPRILHFGERQVAWECLCTEAAEIYPEDLPVNLRPSLTSLRGFGLRHQSAPENSLNVYLYWAEVVKAYTSCKLTFQQDKLVALSAIAKKVMKTLEDEYVAGMWPKYLDRELLWSVSVSTHRFEIEDRSYADLVDTCDRKPVTYTAPSWSWASKSGNVNPGLPDVPETDVMITVEDYDLDYGTPDTTGFIRGGWLRTWGELKTLKLIPHRYSPTCTTADWEMVVNGTNVSILSDSMAREPQPHVMLDTYHSNFDQQNSTSTLFCMPARERKVDEGRLYVLLLDLQDRDSGTFRRIGMARGWGKEVKNGILYGREKTTQLPCQAFINGKSLVRLQYSTVTVKS</sequence>
<organism evidence="2 3">
    <name type="scientific">Colletotrichum kahawae</name>
    <name type="common">Coffee berry disease fungus</name>
    <dbReference type="NCBI Taxonomy" id="34407"/>
    <lineage>
        <taxon>Eukaryota</taxon>
        <taxon>Fungi</taxon>
        <taxon>Dikarya</taxon>
        <taxon>Ascomycota</taxon>
        <taxon>Pezizomycotina</taxon>
        <taxon>Sordariomycetes</taxon>
        <taxon>Hypocreomycetidae</taxon>
        <taxon>Glomerellales</taxon>
        <taxon>Glomerellaceae</taxon>
        <taxon>Colletotrichum</taxon>
        <taxon>Colletotrichum gloeosporioides species complex</taxon>
    </lineage>
</organism>
<evidence type="ECO:0000313" key="2">
    <source>
        <dbReference type="EMBL" id="KAK2752427.1"/>
    </source>
</evidence>
<evidence type="ECO:0000259" key="1">
    <source>
        <dbReference type="Pfam" id="PF06985"/>
    </source>
</evidence>
<dbReference type="Pfam" id="PF06985">
    <property type="entry name" value="HET"/>
    <property type="match status" value="1"/>
</dbReference>
<feature type="domain" description="Heterokaryon incompatibility" evidence="1">
    <location>
        <begin position="195"/>
        <end position="344"/>
    </location>
</feature>
<dbReference type="EMBL" id="VYYT01000251">
    <property type="protein sequence ID" value="KAK2752427.1"/>
    <property type="molecule type" value="Genomic_DNA"/>
</dbReference>
<dbReference type="InterPro" id="IPR010730">
    <property type="entry name" value="HET"/>
</dbReference>
<protein>
    <recommendedName>
        <fullName evidence="1">Heterokaryon incompatibility domain-containing protein</fullName>
    </recommendedName>
</protein>
<dbReference type="PANTHER" id="PTHR33112">
    <property type="entry name" value="DOMAIN PROTEIN, PUTATIVE-RELATED"/>
    <property type="match status" value="1"/>
</dbReference>
<dbReference type="AlphaFoldDB" id="A0AAD9Y9E2"/>
<gene>
    <name evidence="2" type="ORF">CKAH01_17706</name>
</gene>
<comment type="caution">
    <text evidence="2">The sequence shown here is derived from an EMBL/GenBank/DDBJ whole genome shotgun (WGS) entry which is preliminary data.</text>
</comment>
<name>A0AAD9Y9E2_COLKA</name>
<keyword evidence="3" id="KW-1185">Reference proteome</keyword>
<accession>A0AAD9Y9E2</accession>
<proteinExistence type="predicted"/>
<evidence type="ECO:0000313" key="3">
    <source>
        <dbReference type="Proteomes" id="UP001281614"/>
    </source>
</evidence>
<dbReference type="Proteomes" id="UP001281614">
    <property type="component" value="Unassembled WGS sequence"/>
</dbReference>
<reference evidence="2" key="1">
    <citation type="submission" date="2023-02" db="EMBL/GenBank/DDBJ databases">
        <title>Colletotrichum kahawae CIFC_Que2 genome sequencing and assembly.</title>
        <authorList>
            <person name="Baroncelli R."/>
        </authorList>
    </citation>
    <scope>NUCLEOTIDE SEQUENCE</scope>
    <source>
        <strain evidence="2">CIFC_Que2</strain>
    </source>
</reference>